<reference evidence="2 3" key="1">
    <citation type="submission" date="2010-10" db="EMBL/GenBank/DDBJ databases">
        <title>Complete sequence of Frankia sp. EuI1c.</title>
        <authorList>
            <consortium name="US DOE Joint Genome Institute"/>
            <person name="Lucas S."/>
            <person name="Copeland A."/>
            <person name="Lapidus A."/>
            <person name="Cheng J.-F."/>
            <person name="Bruce D."/>
            <person name="Goodwin L."/>
            <person name="Pitluck S."/>
            <person name="Chertkov O."/>
            <person name="Detter J.C."/>
            <person name="Han C."/>
            <person name="Tapia R."/>
            <person name="Land M."/>
            <person name="Hauser L."/>
            <person name="Jeffries C."/>
            <person name="Kyrpides N."/>
            <person name="Ivanova N."/>
            <person name="Mikhailova N."/>
            <person name="Beauchemin N."/>
            <person name="Sen A."/>
            <person name="Sur S.A."/>
            <person name="Gtari M."/>
            <person name="Wall L."/>
            <person name="Tisa L."/>
            <person name="Woyke T."/>
        </authorList>
    </citation>
    <scope>NUCLEOTIDE SEQUENCE [LARGE SCALE GENOMIC DNA]</scope>
    <source>
        <strain evidence="3">DSM 45817 / CECT 9037 / EuI1c</strain>
    </source>
</reference>
<accession>E3J576</accession>
<evidence type="ECO:0000256" key="1">
    <source>
        <dbReference type="SAM" id="Phobius"/>
    </source>
</evidence>
<keyword evidence="1" id="KW-0472">Membrane</keyword>
<dbReference type="InParanoid" id="E3J576"/>
<dbReference type="HOGENOM" id="CLU_789303_0_0_11"/>
<feature type="transmembrane region" description="Helical" evidence="1">
    <location>
        <begin position="80"/>
        <end position="102"/>
    </location>
</feature>
<evidence type="ECO:0000313" key="3">
    <source>
        <dbReference type="Proteomes" id="UP000002484"/>
    </source>
</evidence>
<dbReference type="RefSeq" id="WP_013423792.1">
    <property type="nucleotide sequence ID" value="NC_014666.1"/>
</dbReference>
<keyword evidence="3" id="KW-1185">Reference proteome</keyword>
<evidence type="ECO:0000313" key="2">
    <source>
        <dbReference type="EMBL" id="ADP80674.1"/>
    </source>
</evidence>
<dbReference type="Gene3D" id="3.30.530.20">
    <property type="match status" value="1"/>
</dbReference>
<dbReference type="InterPro" id="IPR023393">
    <property type="entry name" value="START-like_dom_sf"/>
</dbReference>
<proteinExistence type="predicted"/>
<keyword evidence="1" id="KW-0812">Transmembrane</keyword>
<organism evidence="2 3">
    <name type="scientific">Pseudofrankia inefficax (strain DSM 45817 / CECT 9037 / DDB 130130 / EuI1c)</name>
    <name type="common">Frankia inefficax</name>
    <dbReference type="NCBI Taxonomy" id="298654"/>
    <lineage>
        <taxon>Bacteria</taxon>
        <taxon>Bacillati</taxon>
        <taxon>Actinomycetota</taxon>
        <taxon>Actinomycetes</taxon>
        <taxon>Frankiales</taxon>
        <taxon>Frankiaceae</taxon>
        <taxon>Pseudofrankia</taxon>
    </lineage>
</organism>
<keyword evidence="1" id="KW-1133">Transmembrane helix</keyword>
<gene>
    <name evidence="2" type="ordered locus">FraEuI1c_2641</name>
</gene>
<name>E3J576_PSEI1</name>
<dbReference type="KEGG" id="fri:FraEuI1c_2641"/>
<feature type="transmembrane region" description="Helical" evidence="1">
    <location>
        <begin position="138"/>
        <end position="159"/>
    </location>
</feature>
<sequence>MFIVSTAILLAVYLGSQVLHEAGHALAALLVGYRVRGFVLFGSSAEFARPGRFIRFGRSFGRAATMVTPRRGRIRGWRGIVVYSGGVFVNLVLAVLSAPLSVSGLRCIFRSGSSNGPCVASSPMLPSHLEEILPSHPALWLAVQILFFVNLVAVFTNLVPRVMPGSVSDGKHILDLLRNPSNTEWVVMAKGSVVIDRPRSEVWDFLYEPSNVTQYDDTIVTAYRKPGSPLGVGEIHVNHRRPVPPATEGRVDETEIYEFDPPSLFVFGAAGTGVIRTELRLHAVEPGVTRLSQVAWFGKYPAQSPRYEARVLAALEARRPPIAEELTRNLEAIGRTLTTAGSGPEDAVIGA</sequence>
<dbReference type="SUPFAM" id="SSF55961">
    <property type="entry name" value="Bet v1-like"/>
    <property type="match status" value="1"/>
</dbReference>
<dbReference type="EMBL" id="CP002299">
    <property type="protein sequence ID" value="ADP80674.1"/>
    <property type="molecule type" value="Genomic_DNA"/>
</dbReference>
<dbReference type="OrthoDB" id="5951835at2"/>
<protein>
    <submittedName>
        <fullName evidence="2">Peptidase M50</fullName>
    </submittedName>
</protein>
<dbReference type="Proteomes" id="UP000002484">
    <property type="component" value="Chromosome"/>
</dbReference>
<dbReference type="AlphaFoldDB" id="E3J576"/>